<dbReference type="PANTHER" id="PTHR21551">
    <property type="entry name" value="TOPOISOMERASE II-ASSOCIATED PROTEIN PAT1"/>
    <property type="match status" value="1"/>
</dbReference>
<evidence type="ECO:0000256" key="8">
    <source>
        <dbReference type="SAM" id="MobiDB-lite"/>
    </source>
</evidence>
<evidence type="ECO:0000256" key="2">
    <source>
        <dbReference type="ARBA" id="ARBA00004201"/>
    </source>
</evidence>
<evidence type="ECO:0000256" key="4">
    <source>
        <dbReference type="ARBA" id="ARBA00022490"/>
    </source>
</evidence>
<comment type="similarity">
    <text evidence="3">Belongs to the PAT1 family.</text>
</comment>
<keyword evidence="7" id="KW-0175">Coiled coil</keyword>
<feature type="region of interest" description="Disordered" evidence="8">
    <location>
        <begin position="529"/>
        <end position="551"/>
    </location>
</feature>
<dbReference type="GO" id="GO:0033962">
    <property type="term" value="P:P-body assembly"/>
    <property type="evidence" value="ECO:0007669"/>
    <property type="project" value="TreeGrafter"/>
</dbReference>
<reference evidence="10 11" key="1">
    <citation type="journal article" date="2015" name="Fungal Genet. Biol.">
        <title>Evolution of novel wood decay mechanisms in Agaricales revealed by the genome sequences of Fistulina hepatica and Cylindrobasidium torrendii.</title>
        <authorList>
            <person name="Floudas D."/>
            <person name="Held B.W."/>
            <person name="Riley R."/>
            <person name="Nagy L.G."/>
            <person name="Koehler G."/>
            <person name="Ransdell A.S."/>
            <person name="Younus H."/>
            <person name="Chow J."/>
            <person name="Chiniquy J."/>
            <person name="Lipzen A."/>
            <person name="Tritt A."/>
            <person name="Sun H."/>
            <person name="Haridas S."/>
            <person name="LaButti K."/>
            <person name="Ohm R.A."/>
            <person name="Kues U."/>
            <person name="Blanchette R.A."/>
            <person name="Grigoriev I.V."/>
            <person name="Minto R.E."/>
            <person name="Hibbett D.S."/>
        </authorList>
    </citation>
    <scope>NUCLEOTIDE SEQUENCE [LARGE SCALE GENOMIC DNA]</scope>
    <source>
        <strain evidence="10 11">FP15055 ss-10</strain>
    </source>
</reference>
<feature type="region of interest" description="Disordered" evidence="8">
    <location>
        <begin position="1"/>
        <end position="168"/>
    </location>
</feature>
<keyword evidence="11" id="KW-1185">Reference proteome</keyword>
<evidence type="ECO:0000313" key="11">
    <source>
        <dbReference type="Proteomes" id="UP000054007"/>
    </source>
</evidence>
<accession>A0A0D7BMF1</accession>
<feature type="domain" description="mRNA decay factor PAT1" evidence="9">
    <location>
        <begin position="1"/>
        <end position="940"/>
    </location>
</feature>
<dbReference type="GO" id="GO:0000290">
    <property type="term" value="P:deadenylation-dependent decapping of nuclear-transcribed mRNA"/>
    <property type="evidence" value="ECO:0007669"/>
    <property type="project" value="InterPro"/>
</dbReference>
<evidence type="ECO:0000256" key="3">
    <source>
        <dbReference type="ARBA" id="ARBA00009138"/>
    </source>
</evidence>
<dbReference type="PANTHER" id="PTHR21551:SF0">
    <property type="entry name" value="PROTEIN ASSOCIATED WITH TOPO II RELATED-1, ISOFORM A"/>
    <property type="match status" value="1"/>
</dbReference>
<feature type="compositionally biased region" description="Basic and acidic residues" evidence="8">
    <location>
        <begin position="581"/>
        <end position="600"/>
    </location>
</feature>
<dbReference type="STRING" id="1314674.A0A0D7BMF1"/>
<sequence length="947" mass="107679">MSFFGFDDNNLENDRQRFLRGEQPNNQPIPEYTWGAEGYDGLGDALQEGGDDLNDETFGGSGPVGKDFDFSGTSGQPEYQSAENQHPAPHNELKYHDPLLGPPSQHQQQSAPKGIPPNSLESLWDDKSPFSALPRTSSRASPGYGSPIGYNRLESPSQGMNRNGMRNAGDLDGEIRILAQQNREREMAAQRQILLQQQQQQEEYLLRQQEQELRLREREQQQQNYLQEQERRRYLLQQEQMRQQELQQRDLRHDLMRQRERELLQQQQYQQQTRTPPPRMLASPSPRFLEHQRQMQIIQYQQERQQALRVQELQEQVRMENLERQMRAQQIGGHQRQLSNHTMAELQAAQAQLERRQRSQSPAARLPLGEGLHYVPQQPRTLADITQSDMLRDLGGTPAEQETLRMEAMRKIVEAEKLEEKRRRRAAKIAHMSRYNDLMTQSDKDFITRIQVSQLVTQDPYADDFYAQAYSQIMRSRMGLPGHDERVLKFGAGGGIGLGVAPKGNHRRQSAMQKMQQQVERIVNNARRREEEKGMHSLHSLQGALGKTSGRSYKAAPRQLLQVDPNASTSPSLAHATAHISKQDAADDAARPKEDAGAEAARLGREALGDAAHATDFVNRDPLTQKEALHTLEDIHDLVLRAEQLKQEEPPEEDEEQYVAWDIEYSAIVDKMWLTVKVMAPIATSDPHPFISLLMPMKGKRVLLRLARHFTNQQMLTMLTLLVACYSQLDVVRTSAILDTLEDTKERAEVERQLHTFLATVLQVIVSVVSNASLRLITGLLGLLLDKNDVPTLAQTEAGLSVITVLLARVEVIKQSLSTLTEEEMPTPDDASQWQMMYDHMFELLTPVFPLLFPSTRMLTRGYQLPPSNPVIDALDRPAWQFLATFALHAAPEQQPILVQSLREKVLENVISAKKGWVADEEERAAKLANVDLFLQALGLSSALIEP</sequence>
<comment type="subcellular location">
    <subcellularLocation>
        <location evidence="2">Cytoplasm</location>
        <location evidence="2">P-body</location>
    </subcellularLocation>
    <subcellularLocation>
        <location evidence="1">Nucleus</location>
    </subcellularLocation>
</comment>
<feature type="region of interest" description="Disordered" evidence="8">
    <location>
        <begin position="564"/>
        <end position="600"/>
    </location>
</feature>
<organism evidence="10 11">
    <name type="scientific">Cylindrobasidium torrendii FP15055 ss-10</name>
    <dbReference type="NCBI Taxonomy" id="1314674"/>
    <lineage>
        <taxon>Eukaryota</taxon>
        <taxon>Fungi</taxon>
        <taxon>Dikarya</taxon>
        <taxon>Basidiomycota</taxon>
        <taxon>Agaricomycotina</taxon>
        <taxon>Agaricomycetes</taxon>
        <taxon>Agaricomycetidae</taxon>
        <taxon>Agaricales</taxon>
        <taxon>Marasmiineae</taxon>
        <taxon>Physalacriaceae</taxon>
        <taxon>Cylindrobasidium</taxon>
    </lineage>
</organism>
<dbReference type="Proteomes" id="UP000054007">
    <property type="component" value="Unassembled WGS sequence"/>
</dbReference>
<evidence type="ECO:0000256" key="7">
    <source>
        <dbReference type="SAM" id="Coils"/>
    </source>
</evidence>
<dbReference type="GO" id="GO:0005634">
    <property type="term" value="C:nucleus"/>
    <property type="evidence" value="ECO:0007669"/>
    <property type="project" value="UniProtKB-SubCell"/>
</dbReference>
<keyword evidence="6" id="KW-0539">Nucleus</keyword>
<dbReference type="Pfam" id="PF09770">
    <property type="entry name" value="PAT1"/>
    <property type="match status" value="1"/>
</dbReference>
<name>A0A0D7BMF1_9AGAR</name>
<evidence type="ECO:0000313" key="10">
    <source>
        <dbReference type="EMBL" id="KIY70766.1"/>
    </source>
</evidence>
<evidence type="ECO:0000256" key="5">
    <source>
        <dbReference type="ARBA" id="ARBA00022884"/>
    </source>
</evidence>
<dbReference type="GO" id="GO:0003723">
    <property type="term" value="F:RNA binding"/>
    <property type="evidence" value="ECO:0007669"/>
    <property type="project" value="UniProtKB-KW"/>
</dbReference>
<evidence type="ECO:0000259" key="9">
    <source>
        <dbReference type="Pfam" id="PF09770"/>
    </source>
</evidence>
<protein>
    <recommendedName>
        <fullName evidence="9">mRNA decay factor PAT1 domain-containing protein</fullName>
    </recommendedName>
</protein>
<dbReference type="AlphaFoldDB" id="A0A0D7BMF1"/>
<dbReference type="InterPro" id="IPR039900">
    <property type="entry name" value="Pat1-like"/>
</dbReference>
<gene>
    <name evidence="10" type="ORF">CYLTODRAFT_451397</name>
</gene>
<dbReference type="InterPro" id="IPR019167">
    <property type="entry name" value="PAT1_dom"/>
</dbReference>
<dbReference type="GO" id="GO:0000932">
    <property type="term" value="C:P-body"/>
    <property type="evidence" value="ECO:0007669"/>
    <property type="project" value="UniProtKB-SubCell"/>
</dbReference>
<evidence type="ECO:0000256" key="1">
    <source>
        <dbReference type="ARBA" id="ARBA00004123"/>
    </source>
</evidence>
<dbReference type="OrthoDB" id="74835at2759"/>
<dbReference type="EMBL" id="KN880463">
    <property type="protein sequence ID" value="KIY70766.1"/>
    <property type="molecule type" value="Genomic_DNA"/>
</dbReference>
<evidence type="ECO:0000256" key="6">
    <source>
        <dbReference type="ARBA" id="ARBA00023242"/>
    </source>
</evidence>
<proteinExistence type="inferred from homology"/>
<feature type="compositionally biased region" description="Polar residues" evidence="8">
    <location>
        <begin position="71"/>
        <end position="84"/>
    </location>
</feature>
<feature type="coiled-coil region" evidence="7">
    <location>
        <begin position="208"/>
        <end position="261"/>
    </location>
</feature>
<keyword evidence="4" id="KW-0963">Cytoplasm</keyword>
<keyword evidence="5" id="KW-0694">RNA-binding</keyword>